<proteinExistence type="predicted"/>
<dbReference type="Pfam" id="PF24855">
    <property type="entry name" value="DUF7729"/>
    <property type="match status" value="1"/>
</dbReference>
<accession>A0A9W9LIM2</accession>
<reference evidence="3" key="1">
    <citation type="submission" date="2022-11" db="EMBL/GenBank/DDBJ databases">
        <authorList>
            <person name="Petersen C."/>
        </authorList>
    </citation>
    <scope>NUCLEOTIDE SEQUENCE</scope>
    <source>
        <strain evidence="3">IBT 26290</strain>
    </source>
</reference>
<dbReference type="GeneID" id="81429370"/>
<dbReference type="EMBL" id="JAPQKN010000006">
    <property type="protein sequence ID" value="KAJ5156970.1"/>
    <property type="molecule type" value="Genomic_DNA"/>
</dbReference>
<sequence>MDAVSSSVDCCGSPNVRHSRSMISHSRSSSLRRWCPGLPRRPFRSHGSLYYSLLILMLSLCFSPISTLAQPTTFASDLTADDPRSALGPGGEMIVDDLPERSWSLELRESDSNSDAKSSGVDHNDGLLLHRSILTATNSSSSDLPTAFDTLSNNFANATCTAFFSKFRSNSTVTDCHAVSLLLGNSNSFFHTLTSAVATSHVLDVACSQPVAACASIMTSLAEEMLQDDNCGQDYDSNNSVVQSTYQDLMAYEPMYRASCLTNPDTQDYCFVDAVTNTSAPEDYNVYFMPIGGTLGSSGKLTCNKCLQATMAIFAHWASIDDQSLDTTYLPSANVVNNYCGANFATTNVTVGSDKVTAGAGLMVQLPSIPLAASLFTVALGATIAGIF</sequence>
<feature type="domain" description="DUF7729" evidence="2">
    <location>
        <begin position="144"/>
        <end position="348"/>
    </location>
</feature>
<evidence type="ECO:0000256" key="1">
    <source>
        <dbReference type="SAM" id="Phobius"/>
    </source>
</evidence>
<feature type="transmembrane region" description="Helical" evidence="1">
    <location>
        <begin position="49"/>
        <end position="69"/>
    </location>
</feature>
<evidence type="ECO:0000313" key="4">
    <source>
        <dbReference type="Proteomes" id="UP001149163"/>
    </source>
</evidence>
<dbReference type="PANTHER" id="PTHR39460">
    <property type="entry name" value="EXPRESSED PROTEIN"/>
    <property type="match status" value="1"/>
</dbReference>
<organism evidence="3 4">
    <name type="scientific">Penicillium canariense</name>
    <dbReference type="NCBI Taxonomy" id="189055"/>
    <lineage>
        <taxon>Eukaryota</taxon>
        <taxon>Fungi</taxon>
        <taxon>Dikarya</taxon>
        <taxon>Ascomycota</taxon>
        <taxon>Pezizomycotina</taxon>
        <taxon>Eurotiomycetes</taxon>
        <taxon>Eurotiomycetidae</taxon>
        <taxon>Eurotiales</taxon>
        <taxon>Aspergillaceae</taxon>
        <taxon>Penicillium</taxon>
    </lineage>
</organism>
<dbReference type="InterPro" id="IPR056146">
    <property type="entry name" value="DUF7729"/>
</dbReference>
<keyword evidence="4" id="KW-1185">Reference proteome</keyword>
<dbReference type="OrthoDB" id="2564812at2759"/>
<gene>
    <name evidence="3" type="ORF">N7482_008070</name>
</gene>
<dbReference type="PANTHER" id="PTHR39460:SF1">
    <property type="entry name" value="C6 TRANSCRIPTION FACTOR"/>
    <property type="match status" value="1"/>
</dbReference>
<keyword evidence="1" id="KW-0472">Membrane</keyword>
<keyword evidence="1" id="KW-0812">Transmembrane</keyword>
<reference evidence="3" key="2">
    <citation type="journal article" date="2023" name="IMA Fungus">
        <title>Comparative genomic study of the Penicillium genus elucidates a diverse pangenome and 15 lateral gene transfer events.</title>
        <authorList>
            <person name="Petersen C."/>
            <person name="Sorensen T."/>
            <person name="Nielsen M.R."/>
            <person name="Sondergaard T.E."/>
            <person name="Sorensen J.L."/>
            <person name="Fitzpatrick D.A."/>
            <person name="Frisvad J.C."/>
            <person name="Nielsen K.L."/>
        </authorList>
    </citation>
    <scope>NUCLEOTIDE SEQUENCE</scope>
    <source>
        <strain evidence="3">IBT 26290</strain>
    </source>
</reference>
<dbReference type="AlphaFoldDB" id="A0A9W9LIM2"/>
<evidence type="ECO:0000313" key="3">
    <source>
        <dbReference type="EMBL" id="KAJ5156970.1"/>
    </source>
</evidence>
<dbReference type="RefSeq" id="XP_056539959.1">
    <property type="nucleotide sequence ID" value="XM_056690194.1"/>
</dbReference>
<protein>
    <recommendedName>
        <fullName evidence="2">DUF7729 domain-containing protein</fullName>
    </recommendedName>
</protein>
<name>A0A9W9LIM2_9EURO</name>
<comment type="caution">
    <text evidence="3">The sequence shown here is derived from an EMBL/GenBank/DDBJ whole genome shotgun (WGS) entry which is preliminary data.</text>
</comment>
<keyword evidence="1" id="KW-1133">Transmembrane helix</keyword>
<evidence type="ECO:0000259" key="2">
    <source>
        <dbReference type="Pfam" id="PF24855"/>
    </source>
</evidence>
<dbReference type="Proteomes" id="UP001149163">
    <property type="component" value="Unassembled WGS sequence"/>
</dbReference>